<evidence type="ECO:0000313" key="2">
    <source>
        <dbReference type="Proteomes" id="UP000189670"/>
    </source>
</evidence>
<proteinExistence type="predicted"/>
<dbReference type="AlphaFoldDB" id="A0A1V1PCG0"/>
<evidence type="ECO:0000313" key="1">
    <source>
        <dbReference type="EMBL" id="ETR72375.1"/>
    </source>
</evidence>
<name>A0A1V1PCG0_9BACT</name>
<dbReference type="Gene3D" id="1.10.10.1150">
    <property type="entry name" value="Coenzyme PQQ synthesis protein D (PqqD)"/>
    <property type="match status" value="1"/>
</dbReference>
<gene>
    <name evidence="1" type="ORF">OMM_07543</name>
</gene>
<dbReference type="EMBL" id="ATBP01000155">
    <property type="protein sequence ID" value="ETR72375.1"/>
    <property type="molecule type" value="Genomic_DNA"/>
</dbReference>
<evidence type="ECO:0008006" key="3">
    <source>
        <dbReference type="Google" id="ProtNLM"/>
    </source>
</evidence>
<dbReference type="InterPro" id="IPR041881">
    <property type="entry name" value="PqqD_sf"/>
</dbReference>
<dbReference type="InterPro" id="IPR008792">
    <property type="entry name" value="PQQD"/>
</dbReference>
<organism evidence="1 2">
    <name type="scientific">Candidatus Magnetoglobus multicellularis str. Araruama</name>
    <dbReference type="NCBI Taxonomy" id="890399"/>
    <lineage>
        <taxon>Bacteria</taxon>
        <taxon>Pseudomonadati</taxon>
        <taxon>Thermodesulfobacteriota</taxon>
        <taxon>Desulfobacteria</taxon>
        <taxon>Desulfobacterales</taxon>
        <taxon>Desulfobacteraceae</taxon>
        <taxon>Candidatus Magnetoglobus</taxon>
    </lineage>
</organism>
<protein>
    <recommendedName>
        <fullName evidence="3">Coenzyme PQQ synthesis protein D (PqqD)</fullName>
    </recommendedName>
</protein>
<dbReference type="Proteomes" id="UP000189670">
    <property type="component" value="Unassembled WGS sequence"/>
</dbReference>
<sequence>MQTERLKTLAISDSGFIFDPSSGDTFNTNDIGIQIINLLKQGKDFNDIMDQLIEDYEVTENELEADLRDYIQTLKNYHMV</sequence>
<dbReference type="Pfam" id="PF05402">
    <property type="entry name" value="PqqD"/>
    <property type="match status" value="1"/>
</dbReference>
<comment type="caution">
    <text evidence="1">The sequence shown here is derived from an EMBL/GenBank/DDBJ whole genome shotgun (WGS) entry which is preliminary data.</text>
</comment>
<accession>A0A1V1PCG0</accession>
<reference evidence="2" key="1">
    <citation type="submission" date="2012-11" db="EMBL/GenBank/DDBJ databases">
        <authorList>
            <person name="Lucero-Rivera Y.E."/>
            <person name="Tovar-Ramirez D."/>
        </authorList>
    </citation>
    <scope>NUCLEOTIDE SEQUENCE [LARGE SCALE GENOMIC DNA]</scope>
    <source>
        <strain evidence="2">Araruama</strain>
    </source>
</reference>